<dbReference type="EMBL" id="MGDF01000071">
    <property type="protein sequence ID" value="OGL45984.1"/>
    <property type="molecule type" value="Genomic_DNA"/>
</dbReference>
<dbReference type="SUPFAM" id="SSF47598">
    <property type="entry name" value="Ribbon-helix-helix"/>
    <property type="match status" value="1"/>
</dbReference>
<feature type="domain" description="Ribbon-helix-helix protein CopG" evidence="1">
    <location>
        <begin position="7"/>
        <end position="42"/>
    </location>
</feature>
<comment type="caution">
    <text evidence="2">The sequence shown here is derived from an EMBL/GenBank/DDBJ whole genome shotgun (WGS) entry which is preliminary data.</text>
</comment>
<name>A0A1F7RYC4_9BACT</name>
<evidence type="ECO:0000259" key="1">
    <source>
        <dbReference type="Pfam" id="PF01402"/>
    </source>
</evidence>
<sequence>MTTQMIIRIDPEVKSRLNKLARVEGKTTSQMVRDLIENYIKERDIATYVDDLWNRIGEKLTAKKVKPGDITKAIKEVREKRR</sequence>
<reference evidence="2 3" key="1">
    <citation type="journal article" date="2016" name="Nat. Commun.">
        <title>Thousands of microbial genomes shed light on interconnected biogeochemical processes in an aquifer system.</title>
        <authorList>
            <person name="Anantharaman K."/>
            <person name="Brown C.T."/>
            <person name="Hug L.A."/>
            <person name="Sharon I."/>
            <person name="Castelle C.J."/>
            <person name="Probst A.J."/>
            <person name="Thomas B.C."/>
            <person name="Singh A."/>
            <person name="Wilkins M.J."/>
            <person name="Karaoz U."/>
            <person name="Brodie E.L."/>
            <person name="Williams K.H."/>
            <person name="Hubbard S.S."/>
            <person name="Banfield J.F."/>
        </authorList>
    </citation>
    <scope>NUCLEOTIDE SEQUENCE [LARGE SCALE GENOMIC DNA]</scope>
</reference>
<dbReference type="Pfam" id="PF01402">
    <property type="entry name" value="RHH_1"/>
    <property type="match status" value="1"/>
</dbReference>
<organism evidence="2 3">
    <name type="scientific">Candidatus Schekmanbacteria bacterium RBG_16_38_11</name>
    <dbReference type="NCBI Taxonomy" id="1817880"/>
    <lineage>
        <taxon>Bacteria</taxon>
        <taxon>Candidatus Schekmaniibacteriota</taxon>
    </lineage>
</organism>
<accession>A0A1F7RYC4</accession>
<dbReference type="InterPro" id="IPR002145">
    <property type="entry name" value="CopG"/>
</dbReference>
<dbReference type="AlphaFoldDB" id="A0A1F7RYC4"/>
<protein>
    <submittedName>
        <fullName evidence="2">CopG family transcriptional regulator</fullName>
    </submittedName>
</protein>
<evidence type="ECO:0000313" key="3">
    <source>
        <dbReference type="Proteomes" id="UP000178435"/>
    </source>
</evidence>
<gene>
    <name evidence="2" type="ORF">A2149_06035</name>
</gene>
<dbReference type="GO" id="GO:0006355">
    <property type="term" value="P:regulation of DNA-templated transcription"/>
    <property type="evidence" value="ECO:0007669"/>
    <property type="project" value="InterPro"/>
</dbReference>
<proteinExistence type="predicted"/>
<dbReference type="Proteomes" id="UP000178435">
    <property type="component" value="Unassembled WGS sequence"/>
</dbReference>
<dbReference type="InterPro" id="IPR010985">
    <property type="entry name" value="Ribbon_hlx_hlx"/>
</dbReference>
<evidence type="ECO:0000313" key="2">
    <source>
        <dbReference type="EMBL" id="OGL45984.1"/>
    </source>
</evidence>